<evidence type="ECO:0000256" key="1">
    <source>
        <dbReference type="ARBA" id="ARBA00004447"/>
    </source>
</evidence>
<evidence type="ECO:0000256" key="10">
    <source>
        <dbReference type="ARBA" id="ARBA00023136"/>
    </source>
</evidence>
<dbReference type="Pfam" id="PF00852">
    <property type="entry name" value="Glyco_transf_10"/>
    <property type="match status" value="1"/>
</dbReference>
<dbReference type="Gene3D" id="3.40.50.11660">
    <property type="entry name" value="Glycosyl transferase family 10, C-terminal domain"/>
    <property type="match status" value="1"/>
</dbReference>
<keyword evidence="9 12" id="KW-0333">Golgi apparatus</keyword>
<dbReference type="InterPro" id="IPR001503">
    <property type="entry name" value="Glyco_trans_10"/>
</dbReference>
<feature type="transmembrane region" description="Helical" evidence="12">
    <location>
        <begin position="21"/>
        <end position="40"/>
    </location>
</feature>
<keyword evidence="5 12" id="KW-0808">Transferase</keyword>
<comment type="caution">
    <text evidence="15">The sequence shown here is derived from an EMBL/GenBank/DDBJ whole genome shotgun (WGS) entry which is preliminary data.</text>
</comment>
<dbReference type="GO" id="GO:0032580">
    <property type="term" value="C:Golgi cisterna membrane"/>
    <property type="evidence" value="ECO:0007669"/>
    <property type="project" value="UniProtKB-SubCell"/>
</dbReference>
<evidence type="ECO:0000256" key="2">
    <source>
        <dbReference type="ARBA" id="ARBA00004922"/>
    </source>
</evidence>
<evidence type="ECO:0000256" key="6">
    <source>
        <dbReference type="ARBA" id="ARBA00022692"/>
    </source>
</evidence>
<evidence type="ECO:0000259" key="14">
    <source>
        <dbReference type="Pfam" id="PF17039"/>
    </source>
</evidence>
<evidence type="ECO:0000313" key="15">
    <source>
        <dbReference type="EMBL" id="KAF8788076.1"/>
    </source>
</evidence>
<accession>A0A8T0FA68</accession>
<dbReference type="PANTHER" id="PTHR48438:SF1">
    <property type="entry name" value="ALPHA-(1,3)-FUCOSYLTRANSFERASE C-RELATED"/>
    <property type="match status" value="1"/>
</dbReference>
<evidence type="ECO:0000256" key="4">
    <source>
        <dbReference type="ARBA" id="ARBA00022676"/>
    </source>
</evidence>
<keyword evidence="10 12" id="KW-0472">Membrane</keyword>
<feature type="domain" description="Fucosyltransferase N-terminal" evidence="14">
    <location>
        <begin position="76"/>
        <end position="188"/>
    </location>
</feature>
<dbReference type="InterPro" id="IPR038577">
    <property type="entry name" value="GT10-like_C_sf"/>
</dbReference>
<name>A0A8T0FA68_ARGBR</name>
<comment type="subcellular location">
    <subcellularLocation>
        <location evidence="1 12">Golgi apparatus</location>
        <location evidence="1 12">Golgi stack membrane</location>
        <topology evidence="1 12">Single-pass type II membrane protein</topology>
    </subcellularLocation>
</comment>
<keyword evidence="16" id="KW-1185">Reference proteome</keyword>
<evidence type="ECO:0000256" key="9">
    <source>
        <dbReference type="ARBA" id="ARBA00023034"/>
    </source>
</evidence>
<keyword evidence="11" id="KW-0325">Glycoprotein</keyword>
<comment type="pathway">
    <text evidence="2">Protein modification; protein glycosylation.</text>
</comment>
<evidence type="ECO:0000256" key="7">
    <source>
        <dbReference type="ARBA" id="ARBA00022968"/>
    </source>
</evidence>
<evidence type="ECO:0000313" key="16">
    <source>
        <dbReference type="Proteomes" id="UP000807504"/>
    </source>
</evidence>
<evidence type="ECO:0000256" key="12">
    <source>
        <dbReference type="RuleBase" id="RU003832"/>
    </source>
</evidence>
<dbReference type="FunFam" id="3.40.50.11660:FF:000006">
    <property type="entry name" value="Alpha-(1,3)-fucosyltransferase C"/>
    <property type="match status" value="1"/>
</dbReference>
<organism evidence="15 16">
    <name type="scientific">Argiope bruennichi</name>
    <name type="common">Wasp spider</name>
    <name type="synonym">Aranea bruennichi</name>
    <dbReference type="NCBI Taxonomy" id="94029"/>
    <lineage>
        <taxon>Eukaryota</taxon>
        <taxon>Metazoa</taxon>
        <taxon>Ecdysozoa</taxon>
        <taxon>Arthropoda</taxon>
        <taxon>Chelicerata</taxon>
        <taxon>Arachnida</taxon>
        <taxon>Araneae</taxon>
        <taxon>Araneomorphae</taxon>
        <taxon>Entelegynae</taxon>
        <taxon>Araneoidea</taxon>
        <taxon>Araneidae</taxon>
        <taxon>Argiope</taxon>
    </lineage>
</organism>
<dbReference type="Pfam" id="PF17039">
    <property type="entry name" value="Glyco_tran_10_N"/>
    <property type="match status" value="1"/>
</dbReference>
<keyword evidence="6 12" id="KW-0812">Transmembrane</keyword>
<evidence type="ECO:0000259" key="13">
    <source>
        <dbReference type="Pfam" id="PF00852"/>
    </source>
</evidence>
<comment type="similarity">
    <text evidence="3 12">Belongs to the glycosyltransferase 10 family.</text>
</comment>
<evidence type="ECO:0000256" key="11">
    <source>
        <dbReference type="ARBA" id="ARBA00023180"/>
    </source>
</evidence>
<dbReference type="InterPro" id="IPR055270">
    <property type="entry name" value="Glyco_tran_10_C"/>
</dbReference>
<dbReference type="EMBL" id="JABXBU010000015">
    <property type="protein sequence ID" value="KAF8788076.1"/>
    <property type="molecule type" value="Genomic_DNA"/>
</dbReference>
<keyword evidence="8 12" id="KW-1133">Transmembrane helix</keyword>
<dbReference type="SUPFAM" id="SSF53756">
    <property type="entry name" value="UDP-Glycosyltransferase/glycogen phosphorylase"/>
    <property type="match status" value="1"/>
</dbReference>
<proteinExistence type="inferred from homology"/>
<reference evidence="15" key="1">
    <citation type="journal article" date="2020" name="bioRxiv">
        <title>Chromosome-level reference genome of the European wasp spider Argiope bruennichi: a resource for studies on range expansion and evolutionary adaptation.</title>
        <authorList>
            <person name="Sheffer M.M."/>
            <person name="Hoppe A."/>
            <person name="Krehenwinkel H."/>
            <person name="Uhl G."/>
            <person name="Kuss A.W."/>
            <person name="Jensen L."/>
            <person name="Jensen C."/>
            <person name="Gillespie R.G."/>
            <person name="Hoff K.J."/>
            <person name="Prost S."/>
        </authorList>
    </citation>
    <scope>NUCLEOTIDE SEQUENCE</scope>
</reference>
<dbReference type="InterPro" id="IPR031481">
    <property type="entry name" value="Glyco_tran_10_N"/>
</dbReference>
<gene>
    <name evidence="15" type="ORF">HNY73_009611</name>
</gene>
<dbReference type="AlphaFoldDB" id="A0A8T0FA68"/>
<dbReference type="Proteomes" id="UP000807504">
    <property type="component" value="Unassembled WGS sequence"/>
</dbReference>
<dbReference type="EC" id="2.4.1.-" evidence="12"/>
<reference evidence="15" key="2">
    <citation type="submission" date="2020-06" db="EMBL/GenBank/DDBJ databases">
        <authorList>
            <person name="Sheffer M."/>
        </authorList>
    </citation>
    <scope>NUCLEOTIDE SEQUENCE</scope>
</reference>
<dbReference type="PANTHER" id="PTHR48438">
    <property type="entry name" value="ALPHA-(1,3)-FUCOSYLTRANSFERASE C-RELATED"/>
    <property type="match status" value="1"/>
</dbReference>
<dbReference type="GO" id="GO:0008417">
    <property type="term" value="F:fucosyltransferase activity"/>
    <property type="evidence" value="ECO:0007669"/>
    <property type="project" value="InterPro"/>
</dbReference>
<evidence type="ECO:0000256" key="8">
    <source>
        <dbReference type="ARBA" id="ARBA00022989"/>
    </source>
</evidence>
<keyword evidence="4 12" id="KW-0328">Glycosyltransferase</keyword>
<sequence>MRQKLEDGVKSYRPHPRYQKVFLQSCTVMIIVCIVCYTYVHFDGQDRVPNSFSRWNVRQVLQNAFNRLQSQKIVRERKNILLWTSFFSEVNWLPTTKELHCPVQECDVTSNRSLLANSSVIILHWRNINPQDLPSFLSSNDKDSYPLVALFNKESPSNSPREVIQNINDKIHLTITYRRDSDFFAPYGKIEERKNTFTMPKFNASKRNVCWLVSNCQTSSHREQYVNELERYIDVDIYGNCGTKMCSHQHARDCYRMLAERCKFYLSFENSICKDYATEKLFYALMFDMVPVVLGGNDYERYLPPHSFINVIDFAKPKDLANFLLETAEDEAKYLSYFKWKESHEATSLPYLWLCDLCELIHKRDFNRPKPHEDVISWWYKEANCGSL</sequence>
<protein>
    <recommendedName>
        <fullName evidence="12">Fucosyltransferase</fullName>
        <ecNumber evidence="12">2.4.1.-</ecNumber>
    </recommendedName>
</protein>
<feature type="domain" description="Fucosyltransferase C-terminal" evidence="13">
    <location>
        <begin position="205"/>
        <end position="367"/>
    </location>
</feature>
<evidence type="ECO:0000256" key="3">
    <source>
        <dbReference type="ARBA" id="ARBA00008919"/>
    </source>
</evidence>
<keyword evidence="7" id="KW-0735">Signal-anchor</keyword>
<evidence type="ECO:0000256" key="5">
    <source>
        <dbReference type="ARBA" id="ARBA00022679"/>
    </source>
</evidence>